<dbReference type="InterPro" id="IPR037066">
    <property type="entry name" value="Plug_dom_sf"/>
</dbReference>
<comment type="similarity">
    <text evidence="8 9">Belongs to the TonB-dependent receptor family.</text>
</comment>
<evidence type="ECO:0000256" key="2">
    <source>
        <dbReference type="ARBA" id="ARBA00022448"/>
    </source>
</evidence>
<dbReference type="InterPro" id="IPR000531">
    <property type="entry name" value="Beta-barrel_TonB"/>
</dbReference>
<dbReference type="PROSITE" id="PS52016">
    <property type="entry name" value="TONB_DEPENDENT_REC_3"/>
    <property type="match status" value="1"/>
</dbReference>
<dbReference type="EMBL" id="PKHU01000004">
    <property type="protein sequence ID" value="PKZ29281.1"/>
    <property type="molecule type" value="Genomic_DNA"/>
</dbReference>
<dbReference type="Pfam" id="PF00593">
    <property type="entry name" value="TonB_dep_Rec_b-barrel"/>
    <property type="match status" value="1"/>
</dbReference>
<dbReference type="PANTHER" id="PTHR30069">
    <property type="entry name" value="TONB-DEPENDENT OUTER MEMBRANE RECEPTOR"/>
    <property type="match status" value="1"/>
</dbReference>
<dbReference type="Pfam" id="PF07715">
    <property type="entry name" value="Plug"/>
    <property type="match status" value="1"/>
</dbReference>
<evidence type="ECO:0000256" key="6">
    <source>
        <dbReference type="ARBA" id="ARBA00023136"/>
    </source>
</evidence>
<evidence type="ECO:0000256" key="1">
    <source>
        <dbReference type="ARBA" id="ARBA00004571"/>
    </source>
</evidence>
<comment type="caution">
    <text evidence="13">The sequence shown here is derived from an EMBL/GenBank/DDBJ whole genome shotgun (WGS) entry which is preliminary data.</text>
</comment>
<dbReference type="Proteomes" id="UP000234639">
    <property type="component" value="Unassembled WGS sequence"/>
</dbReference>
<dbReference type="Gene3D" id="2.40.170.20">
    <property type="entry name" value="TonB-dependent receptor, beta-barrel domain"/>
    <property type="match status" value="1"/>
</dbReference>
<keyword evidence="2 8" id="KW-0813">Transport</keyword>
<protein>
    <submittedName>
        <fullName evidence="13">TonB-dependent receptor</fullName>
    </submittedName>
</protein>
<dbReference type="SUPFAM" id="SSF56935">
    <property type="entry name" value="Porins"/>
    <property type="match status" value="1"/>
</dbReference>
<feature type="domain" description="TonB-dependent receptor plug" evidence="12">
    <location>
        <begin position="50"/>
        <end position="153"/>
    </location>
</feature>
<dbReference type="GO" id="GO:0009279">
    <property type="term" value="C:cell outer membrane"/>
    <property type="evidence" value="ECO:0007669"/>
    <property type="project" value="UniProtKB-SubCell"/>
</dbReference>
<dbReference type="AlphaFoldDB" id="A0A2I1NA96"/>
<dbReference type="PANTHER" id="PTHR30069:SF50">
    <property type="entry name" value="TONB-DEPENDENT RECEPTOR HI_1217-RELATED"/>
    <property type="match status" value="1"/>
</dbReference>
<feature type="signal peptide" evidence="10">
    <location>
        <begin position="1"/>
        <end position="21"/>
    </location>
</feature>
<evidence type="ECO:0000256" key="10">
    <source>
        <dbReference type="SAM" id="SignalP"/>
    </source>
</evidence>
<keyword evidence="4 8" id="KW-0812">Transmembrane</keyword>
<keyword evidence="3 8" id="KW-1134">Transmembrane beta strand</keyword>
<evidence type="ECO:0000256" key="8">
    <source>
        <dbReference type="PROSITE-ProRule" id="PRU01360"/>
    </source>
</evidence>
<dbReference type="Gene3D" id="2.170.130.10">
    <property type="entry name" value="TonB-dependent receptor, plug domain"/>
    <property type="match status" value="1"/>
</dbReference>
<keyword evidence="6 8" id="KW-0472">Membrane</keyword>
<comment type="subcellular location">
    <subcellularLocation>
        <location evidence="1 8">Cell outer membrane</location>
        <topology evidence="1 8">Multi-pass membrane protein</topology>
    </subcellularLocation>
</comment>
<evidence type="ECO:0000313" key="13">
    <source>
        <dbReference type="EMBL" id="PKZ29281.1"/>
    </source>
</evidence>
<dbReference type="InterPro" id="IPR039426">
    <property type="entry name" value="TonB-dep_rcpt-like"/>
</dbReference>
<name>A0A2I1NA96_9BACT</name>
<keyword evidence="5 9" id="KW-0798">TonB box</keyword>
<evidence type="ECO:0000256" key="4">
    <source>
        <dbReference type="ARBA" id="ARBA00022692"/>
    </source>
</evidence>
<proteinExistence type="inferred from homology"/>
<evidence type="ECO:0000256" key="7">
    <source>
        <dbReference type="ARBA" id="ARBA00023237"/>
    </source>
</evidence>
<feature type="domain" description="TonB-dependent receptor-like beta-barrel" evidence="11">
    <location>
        <begin position="270"/>
        <end position="692"/>
    </location>
</feature>
<reference evidence="13 14" key="1">
    <citation type="submission" date="2017-12" db="EMBL/GenBank/DDBJ databases">
        <title>Phylogenetic diversity of female urinary microbiome.</title>
        <authorList>
            <person name="Thomas-White K."/>
            <person name="Wolfe A.J."/>
        </authorList>
    </citation>
    <scope>NUCLEOTIDE SEQUENCE [LARGE SCALE GENOMIC DNA]</scope>
    <source>
        <strain evidence="13 14">UMB0112</strain>
    </source>
</reference>
<feature type="chain" id="PRO_5014157237" evidence="10">
    <location>
        <begin position="22"/>
        <end position="736"/>
    </location>
</feature>
<evidence type="ECO:0000256" key="3">
    <source>
        <dbReference type="ARBA" id="ARBA00022452"/>
    </source>
</evidence>
<evidence type="ECO:0000259" key="11">
    <source>
        <dbReference type="Pfam" id="PF00593"/>
    </source>
</evidence>
<organism evidence="13 14">
    <name type="scientific">Campylobacter ureolyticus</name>
    <dbReference type="NCBI Taxonomy" id="827"/>
    <lineage>
        <taxon>Bacteria</taxon>
        <taxon>Pseudomonadati</taxon>
        <taxon>Campylobacterota</taxon>
        <taxon>Epsilonproteobacteria</taxon>
        <taxon>Campylobacterales</taxon>
        <taxon>Campylobacteraceae</taxon>
        <taxon>Campylobacter</taxon>
    </lineage>
</organism>
<dbReference type="InterPro" id="IPR012910">
    <property type="entry name" value="Plug_dom"/>
</dbReference>
<accession>A0A2I1NA96</accession>
<dbReference type="RefSeq" id="WP_101637296.1">
    <property type="nucleotide sequence ID" value="NZ_PKHU01000004.1"/>
</dbReference>
<sequence length="736" mass="83014">MNLHKFKLLFTIFLMFSLAFGAEELKFNTLEISAKKLSDDKKAYLKPGAITIKGNEIGAKSTKDIDSVVRSISGAYTQVDEANGGISVNIRSQTGFGRVNTMIDGVTQTYFGSSSDQSAGVHSFATNIGTSAFGALIDQNFLAGLEVEKGTFSGANFGTAGSANFRTISVDDIVRSGKNFGFLGKYSYGSNKIGPSYMGSFAGKYEFKNGFKFGTLFGYSGKKTEQNYKIGGGYEKQLIEKDMLTSRPKNTLFKIELEDEKNRAIFSHRNYDNHLGKREISSNSYQLNYNFLHNDYLNLNLTTSYQKTDQDFDKGASLGWYQLPKEGMMESQNRAFSFDINNIAKFNILDNLYYEAKFGVSFLDNDYQRITNDSDWKTFTTEFGLIPEGKQKIYNYYLSNNFKYGKFNLDANLNLQKFKLSGQKGNCSDDNYLCYPKEAGNLTLKDTNLNYSFLASLHLSNYFMPFVGYTKATRALNVQEVFTSGVYGEDINTNLKPESAKTFQVGFNSFMHGILADDDTFGLKIIYYKLDMDNYIYDRAVLLGGMFLARDNGKAKFEGLEIEASYDIGYFYTNLSYAYQKALEFPMSDSQKIATHLGMGGGQTQFSELPRSYATLDIGTRLFNEKLTFGSSIKYTGRAKRVDPRTDFNTNPPYFSAEPKTENLPNIPTIIDLYAIYEPNENLRVKFEVQNLTDKNYMDALYTLNSNESQIGQNDITLFDNKARGRSFIASIVYRF</sequence>
<gene>
    <name evidence="13" type="ORF">CYJ41_05430</name>
</gene>
<keyword evidence="13" id="KW-0675">Receptor</keyword>
<dbReference type="GO" id="GO:0044718">
    <property type="term" value="P:siderophore transmembrane transport"/>
    <property type="evidence" value="ECO:0007669"/>
    <property type="project" value="TreeGrafter"/>
</dbReference>
<evidence type="ECO:0000256" key="9">
    <source>
        <dbReference type="RuleBase" id="RU003357"/>
    </source>
</evidence>
<dbReference type="InterPro" id="IPR036942">
    <property type="entry name" value="Beta-barrel_TonB_sf"/>
</dbReference>
<keyword evidence="7 8" id="KW-0998">Cell outer membrane</keyword>
<evidence type="ECO:0000256" key="5">
    <source>
        <dbReference type="ARBA" id="ARBA00023077"/>
    </source>
</evidence>
<evidence type="ECO:0000259" key="12">
    <source>
        <dbReference type="Pfam" id="PF07715"/>
    </source>
</evidence>
<keyword evidence="10" id="KW-0732">Signal</keyword>
<evidence type="ECO:0000313" key="14">
    <source>
        <dbReference type="Proteomes" id="UP000234639"/>
    </source>
</evidence>
<dbReference type="GO" id="GO:0015344">
    <property type="term" value="F:siderophore uptake transmembrane transporter activity"/>
    <property type="evidence" value="ECO:0007669"/>
    <property type="project" value="TreeGrafter"/>
</dbReference>